<dbReference type="AlphaFoldDB" id="A0A0A9C4G7"/>
<evidence type="ECO:0000313" key="1">
    <source>
        <dbReference type="EMBL" id="JAD69348.1"/>
    </source>
</evidence>
<reference evidence="1" key="1">
    <citation type="submission" date="2014-09" db="EMBL/GenBank/DDBJ databases">
        <authorList>
            <person name="Magalhaes I.L.F."/>
            <person name="Oliveira U."/>
            <person name="Santos F.R."/>
            <person name="Vidigal T.H.D.A."/>
            <person name="Brescovit A.D."/>
            <person name="Santos A.J."/>
        </authorList>
    </citation>
    <scope>NUCLEOTIDE SEQUENCE</scope>
    <source>
        <tissue evidence="1">Shoot tissue taken approximately 20 cm above the soil surface</tissue>
    </source>
</reference>
<proteinExistence type="predicted"/>
<reference evidence="1" key="2">
    <citation type="journal article" date="2015" name="Data Brief">
        <title>Shoot transcriptome of the giant reed, Arundo donax.</title>
        <authorList>
            <person name="Barrero R.A."/>
            <person name="Guerrero F.D."/>
            <person name="Moolhuijzen P."/>
            <person name="Goolsby J.A."/>
            <person name="Tidwell J."/>
            <person name="Bellgard S.E."/>
            <person name="Bellgard M.I."/>
        </authorList>
    </citation>
    <scope>NUCLEOTIDE SEQUENCE</scope>
    <source>
        <tissue evidence="1">Shoot tissue taken approximately 20 cm above the soil surface</tissue>
    </source>
</reference>
<sequence>MEAIQQNWDAPVDVVCPVERLFLKLQRLSKGLQSWSRRKVGNIKVQLGMAKEILHHLEIARDSRTLSSGE</sequence>
<accession>A0A0A9C4G7</accession>
<dbReference type="EMBL" id="GBRH01228547">
    <property type="protein sequence ID" value="JAD69348.1"/>
    <property type="molecule type" value="Transcribed_RNA"/>
</dbReference>
<organism evidence="1">
    <name type="scientific">Arundo donax</name>
    <name type="common">Giant reed</name>
    <name type="synonym">Donax arundinaceus</name>
    <dbReference type="NCBI Taxonomy" id="35708"/>
    <lineage>
        <taxon>Eukaryota</taxon>
        <taxon>Viridiplantae</taxon>
        <taxon>Streptophyta</taxon>
        <taxon>Embryophyta</taxon>
        <taxon>Tracheophyta</taxon>
        <taxon>Spermatophyta</taxon>
        <taxon>Magnoliopsida</taxon>
        <taxon>Liliopsida</taxon>
        <taxon>Poales</taxon>
        <taxon>Poaceae</taxon>
        <taxon>PACMAD clade</taxon>
        <taxon>Arundinoideae</taxon>
        <taxon>Arundineae</taxon>
        <taxon>Arundo</taxon>
    </lineage>
</organism>
<name>A0A0A9C4G7_ARUDO</name>
<protein>
    <submittedName>
        <fullName evidence="1">Uncharacterized protein</fullName>
    </submittedName>
</protein>